<dbReference type="InterPro" id="IPR020449">
    <property type="entry name" value="Tscrpt_reg_AraC-type_HTH"/>
</dbReference>
<name>A0A3Q8RQC0_9FLAO</name>
<dbReference type="SUPFAM" id="SSF46689">
    <property type="entry name" value="Homeodomain-like"/>
    <property type="match status" value="1"/>
</dbReference>
<evidence type="ECO:0000256" key="1">
    <source>
        <dbReference type="ARBA" id="ARBA00023015"/>
    </source>
</evidence>
<dbReference type="SMART" id="SM00342">
    <property type="entry name" value="HTH_ARAC"/>
    <property type="match status" value="1"/>
</dbReference>
<dbReference type="EMBL" id="CP032548">
    <property type="protein sequence ID" value="AZJ36742.1"/>
    <property type="molecule type" value="Genomic_DNA"/>
</dbReference>
<evidence type="ECO:0000256" key="3">
    <source>
        <dbReference type="ARBA" id="ARBA00023163"/>
    </source>
</evidence>
<reference evidence="5 6" key="1">
    <citation type="submission" date="2018-09" db="EMBL/GenBank/DDBJ databases">
        <title>Insights into the microbiota of Asian seabass (Lates calcarifer) with tenacibaculosis symptoms and description of sp. nov. Tenacibaculum singaporense.</title>
        <authorList>
            <person name="Miyake S."/>
            <person name="Soh M."/>
            <person name="Azman M.N."/>
            <person name="Ngoh S.Y."/>
            <person name="Orban L."/>
        </authorList>
    </citation>
    <scope>NUCLEOTIDE SEQUENCE [LARGE SCALE GENOMIC DNA]</scope>
    <source>
        <strain evidence="5 6">DSM 106434</strain>
    </source>
</reference>
<keyword evidence="6" id="KW-1185">Reference proteome</keyword>
<accession>A0A3Q8RQC0</accession>
<dbReference type="Gene3D" id="3.30.70.3090">
    <property type="entry name" value="ORF SCO4226, nickel-binding ferredoxin-like monomer"/>
    <property type="match status" value="1"/>
</dbReference>
<dbReference type="GO" id="GO:0003700">
    <property type="term" value="F:DNA-binding transcription factor activity"/>
    <property type="evidence" value="ECO:0007669"/>
    <property type="project" value="InterPro"/>
</dbReference>
<evidence type="ECO:0000313" key="5">
    <source>
        <dbReference type="EMBL" id="AZJ36742.1"/>
    </source>
</evidence>
<dbReference type="RefSeq" id="WP_125068736.1">
    <property type="nucleotide sequence ID" value="NZ_CP032548.1"/>
</dbReference>
<proteinExistence type="predicted"/>
<dbReference type="GO" id="GO:0043565">
    <property type="term" value="F:sequence-specific DNA binding"/>
    <property type="evidence" value="ECO:0007669"/>
    <property type="project" value="InterPro"/>
</dbReference>
<dbReference type="Pfam" id="PF12833">
    <property type="entry name" value="HTH_18"/>
    <property type="match status" value="1"/>
</dbReference>
<dbReference type="KEGG" id="tsig:D6T69_14845"/>
<dbReference type="InterPro" id="IPR018060">
    <property type="entry name" value="HTH_AraC"/>
</dbReference>
<dbReference type="InterPro" id="IPR009057">
    <property type="entry name" value="Homeodomain-like_sf"/>
</dbReference>
<keyword evidence="1" id="KW-0805">Transcription regulation</keyword>
<organism evidence="5 6">
    <name type="scientific">Tenacibaculum singaporense</name>
    <dbReference type="NCBI Taxonomy" id="2358479"/>
    <lineage>
        <taxon>Bacteria</taxon>
        <taxon>Pseudomonadati</taxon>
        <taxon>Bacteroidota</taxon>
        <taxon>Flavobacteriia</taxon>
        <taxon>Flavobacteriales</taxon>
        <taxon>Flavobacteriaceae</taxon>
        <taxon>Tenacibaculum</taxon>
    </lineage>
</organism>
<gene>
    <name evidence="5" type="ORF">D6T69_14845</name>
</gene>
<dbReference type="AlphaFoldDB" id="A0A3Q8RQC0"/>
<dbReference type="Proteomes" id="UP000274593">
    <property type="component" value="Chromosome"/>
</dbReference>
<protein>
    <submittedName>
        <fullName evidence="5">AraC family transcriptional regulator</fullName>
    </submittedName>
</protein>
<keyword evidence="2" id="KW-0238">DNA-binding</keyword>
<dbReference type="InterPro" id="IPR042557">
    <property type="entry name" value="SCO4226"/>
</dbReference>
<dbReference type="PANTHER" id="PTHR43280:SF34">
    <property type="entry name" value="ARAC-FAMILY TRANSCRIPTIONAL REGULATOR"/>
    <property type="match status" value="1"/>
</dbReference>
<evidence type="ECO:0000313" key="6">
    <source>
        <dbReference type="Proteomes" id="UP000274593"/>
    </source>
</evidence>
<dbReference type="PANTHER" id="PTHR43280">
    <property type="entry name" value="ARAC-FAMILY TRANSCRIPTIONAL REGULATOR"/>
    <property type="match status" value="1"/>
</dbReference>
<feature type="domain" description="HTH araC/xylS-type" evidence="4">
    <location>
        <begin position="252"/>
        <end position="351"/>
    </location>
</feature>
<keyword evidence="3" id="KW-0804">Transcription</keyword>
<sequence length="365" mass="42002">MAVYLIQHITNNNTTINLAITFYSKLQQTLLKKCINCWIDHKKNSVFFLIKAPNKNSIRKLYYKSINLRPHKITSVNNHLVFAFLKSIQKLKAIQSKSLYTSQKHSVFFLAKTFNKKVFFLNKVKTIESLPFKKAIIQNLITSYEGHQIETNENIIASFHSIKNALGCTVSILDKLNKRTDNSSTKIILYTSLHNDNKTILSEIIPKLTKLLFLVKKKEQLIISSKKLNMHPSLSSLKKIYWLNSEKESFILSLIDILSKNYHKPKFKVSDICSLMMMSKTKLYRNCKDITGKSINQLLKEFRLLKSIDSITMSSSAINQISIDVGFNSSSYFSNCFKKKFGICPKELSKQKNSLGLFPNNIQFS</sequence>
<dbReference type="PROSITE" id="PS01124">
    <property type="entry name" value="HTH_ARAC_FAMILY_2"/>
    <property type="match status" value="1"/>
</dbReference>
<dbReference type="PRINTS" id="PR00032">
    <property type="entry name" value="HTHARAC"/>
</dbReference>
<evidence type="ECO:0000256" key="2">
    <source>
        <dbReference type="ARBA" id="ARBA00023125"/>
    </source>
</evidence>
<dbReference type="Gene3D" id="1.10.10.60">
    <property type="entry name" value="Homeodomain-like"/>
    <property type="match status" value="1"/>
</dbReference>
<evidence type="ECO:0000259" key="4">
    <source>
        <dbReference type="PROSITE" id="PS01124"/>
    </source>
</evidence>